<proteinExistence type="predicted"/>
<evidence type="ECO:0000256" key="1">
    <source>
        <dbReference type="SAM" id="Phobius"/>
    </source>
</evidence>
<feature type="transmembrane region" description="Helical" evidence="1">
    <location>
        <begin position="155"/>
        <end position="173"/>
    </location>
</feature>
<feature type="transmembrane region" description="Helical" evidence="1">
    <location>
        <begin position="73"/>
        <end position="93"/>
    </location>
</feature>
<protein>
    <recommendedName>
        <fullName evidence="4">DUF998 domain-containing protein</fullName>
    </recommendedName>
</protein>
<dbReference type="RefSeq" id="WP_188313328.1">
    <property type="nucleotide sequence ID" value="NZ_JABTCG010000002.1"/>
</dbReference>
<feature type="transmembrane region" description="Helical" evidence="1">
    <location>
        <begin position="105"/>
        <end position="122"/>
    </location>
</feature>
<comment type="caution">
    <text evidence="2">The sequence shown here is derived from an EMBL/GenBank/DDBJ whole genome shotgun (WGS) entry which is preliminary data.</text>
</comment>
<feature type="transmembrane region" description="Helical" evidence="1">
    <location>
        <begin position="12"/>
        <end position="33"/>
    </location>
</feature>
<keyword evidence="1" id="KW-0472">Membrane</keyword>
<evidence type="ECO:0000313" key="2">
    <source>
        <dbReference type="EMBL" id="MBD0850188.1"/>
    </source>
</evidence>
<dbReference type="EMBL" id="JABTCG010000002">
    <property type="protein sequence ID" value="MBD0850188.1"/>
    <property type="molecule type" value="Genomic_DNA"/>
</dbReference>
<sequence length="229" mass="26023">MKKQSNVRFGIFSLLMPLIGIGLFVLFYILSALNYPGGSWYSPNQEGFSFWHNYLCDLLDVYAINGDINTARVYAIIALGFLCSGLFWLWMYLPRAFITNGLNQKIMWVSGLLSILTIPFLALGEHDLIVRIAGLFGIIAFISCSIELLKAGHKFLFALGILCILIFLANYYTYETGIFIGSLPVIQKITFLLFIVWFIYLDVLLVRKVIARKRLSQDDLLDKGLHTDQ</sequence>
<gene>
    <name evidence="2" type="ORF">HPE63_05855</name>
</gene>
<reference evidence="2 3" key="1">
    <citation type="submission" date="2020-05" db="EMBL/GenBank/DDBJ databases">
        <title>The draft genome sequence of Maribacter arenosus CAU 1321.</title>
        <authorList>
            <person name="Mu L."/>
        </authorList>
    </citation>
    <scope>NUCLEOTIDE SEQUENCE [LARGE SCALE GENOMIC DNA]</scope>
    <source>
        <strain evidence="2 3">CAU 1321</strain>
    </source>
</reference>
<keyword evidence="1" id="KW-0812">Transmembrane</keyword>
<evidence type="ECO:0008006" key="4">
    <source>
        <dbReference type="Google" id="ProtNLM"/>
    </source>
</evidence>
<keyword evidence="1" id="KW-1133">Transmembrane helix</keyword>
<feature type="transmembrane region" description="Helical" evidence="1">
    <location>
        <begin position="128"/>
        <end position="148"/>
    </location>
</feature>
<evidence type="ECO:0000313" key="3">
    <source>
        <dbReference type="Proteomes" id="UP000598350"/>
    </source>
</evidence>
<keyword evidence="3" id="KW-1185">Reference proteome</keyword>
<organism evidence="2 3">
    <name type="scientific">Maribacter arenosus</name>
    <dbReference type="NCBI Taxonomy" id="1854708"/>
    <lineage>
        <taxon>Bacteria</taxon>
        <taxon>Pseudomonadati</taxon>
        <taxon>Bacteroidota</taxon>
        <taxon>Flavobacteriia</taxon>
        <taxon>Flavobacteriales</taxon>
        <taxon>Flavobacteriaceae</taxon>
        <taxon>Maribacter</taxon>
    </lineage>
</organism>
<name>A0ABR7VA13_9FLAO</name>
<feature type="transmembrane region" description="Helical" evidence="1">
    <location>
        <begin position="185"/>
        <end position="206"/>
    </location>
</feature>
<dbReference type="Proteomes" id="UP000598350">
    <property type="component" value="Unassembled WGS sequence"/>
</dbReference>
<accession>A0ABR7VA13</accession>